<sequence length="87" mass="9901">MMKTISYSKARQNLSATMVNVIEDKIPILITRQKGKPCVLISLEEYESLEETAYLLRSPANAKRLMHSIEELRSRRFGTASKGESLK</sequence>
<dbReference type="Gene3D" id="6.10.250.330">
    <property type="match status" value="1"/>
</dbReference>
<dbReference type="InterPro" id="IPR006442">
    <property type="entry name" value="Antitoxin_Phd/YefM"/>
</dbReference>
<dbReference type="InterPro" id="IPR051405">
    <property type="entry name" value="phD/YefM_antitoxin"/>
</dbReference>
<organism evidence="3 4">
    <name type="scientific">Candidatus Regiella insecticola</name>
    <dbReference type="NCBI Taxonomy" id="138073"/>
    <lineage>
        <taxon>Bacteria</taxon>
        <taxon>Pseudomonadati</taxon>
        <taxon>Pseudomonadota</taxon>
        <taxon>Gammaproteobacteria</taxon>
        <taxon>Enterobacterales</taxon>
        <taxon>Enterobacteriaceae</taxon>
        <taxon>aphid secondary symbionts</taxon>
        <taxon>Candidatus Regiella</taxon>
    </lineage>
</organism>
<gene>
    <name evidence="3" type="primary">yefM</name>
    <name evidence="3" type="ORF">RINTU1_12900</name>
</gene>
<dbReference type="SUPFAM" id="SSF143120">
    <property type="entry name" value="YefM-like"/>
    <property type="match status" value="1"/>
</dbReference>
<comment type="similarity">
    <text evidence="1 2">Belongs to the phD/YefM antitoxin family.</text>
</comment>
<reference evidence="3 4" key="1">
    <citation type="submission" date="2020-06" db="EMBL/GenBank/DDBJ databases">
        <title>The genome sequence of Candidatus Regiella insecticola strain Tut.</title>
        <authorList>
            <person name="Nikoh N."/>
            <person name="Tsuchida T."/>
            <person name="Koga R."/>
            <person name="Oshima K."/>
            <person name="Hattori M."/>
            <person name="Fukatsu T."/>
        </authorList>
    </citation>
    <scope>NUCLEOTIDE SEQUENCE [LARGE SCALE GENOMIC DNA]</scope>
    <source>
        <strain evidence="3 4">Tut</strain>
    </source>
</reference>
<name>A0A6L2ZNJ9_9ENTR</name>
<comment type="function">
    <text evidence="2">Antitoxin component of a type II toxin-antitoxin (TA) system.</text>
</comment>
<dbReference type="Gene3D" id="3.40.1620.10">
    <property type="entry name" value="YefM-like domain"/>
    <property type="match status" value="1"/>
</dbReference>
<accession>A0A6L2ZNJ9</accession>
<evidence type="ECO:0000256" key="2">
    <source>
        <dbReference type="RuleBase" id="RU362080"/>
    </source>
</evidence>
<evidence type="ECO:0000313" key="3">
    <source>
        <dbReference type="EMBL" id="GFN45915.1"/>
    </source>
</evidence>
<proteinExistence type="inferred from homology"/>
<dbReference type="NCBIfam" id="TIGR01552">
    <property type="entry name" value="phd_fam"/>
    <property type="match status" value="1"/>
</dbReference>
<dbReference type="InterPro" id="IPR036165">
    <property type="entry name" value="YefM-like_sf"/>
</dbReference>
<evidence type="ECO:0000313" key="4">
    <source>
        <dbReference type="Proteomes" id="UP000504714"/>
    </source>
</evidence>
<evidence type="ECO:0000256" key="1">
    <source>
        <dbReference type="ARBA" id="ARBA00009981"/>
    </source>
</evidence>
<comment type="caution">
    <text evidence="3">The sequence shown here is derived from an EMBL/GenBank/DDBJ whole genome shotgun (WGS) entry which is preliminary data.</text>
</comment>
<dbReference type="PANTHER" id="PTHR33713:SF6">
    <property type="entry name" value="ANTITOXIN YEFM"/>
    <property type="match status" value="1"/>
</dbReference>
<dbReference type="NCBIfam" id="NF008499">
    <property type="entry name" value="PRK11409.1"/>
    <property type="match status" value="1"/>
</dbReference>
<protein>
    <recommendedName>
        <fullName evidence="2">Antitoxin</fullName>
    </recommendedName>
</protein>
<dbReference type="PANTHER" id="PTHR33713">
    <property type="entry name" value="ANTITOXIN YAFN-RELATED"/>
    <property type="match status" value="1"/>
</dbReference>
<dbReference type="AlphaFoldDB" id="A0A6L2ZNJ9"/>
<dbReference type="Proteomes" id="UP000504714">
    <property type="component" value="Unassembled WGS sequence"/>
</dbReference>
<dbReference type="EMBL" id="BLXO01000002">
    <property type="protein sequence ID" value="GFN45915.1"/>
    <property type="molecule type" value="Genomic_DNA"/>
</dbReference>
<dbReference type="Pfam" id="PF02604">
    <property type="entry name" value="PhdYeFM_antitox"/>
    <property type="match status" value="1"/>
</dbReference>